<sequence length="334" mass="37940">MADDLFSRRRLLQLGTVGVTTGIAGCSFGVPDDSADNQNTDNQDPPSNDTKPDGDNQEPPENPAVEFHAPAYTYSLFDLDRTTINPDPANRERGHKDNTLFTIEVSDSHATATLEQTNVIRDFELRLYIRNADGEFEELSQTLEATEADTPETREIEYDLSNITLPRNAGSICELVAVDHEFDPEYQFLIKRHQFVGVTHKNGVNWVNAENLNYTFRSREEGFSRRQEPKGVTGDVTAQRESPAGYVEFQDDDNERTVFLVTRTPHNGEVFGVSCHINHDPYQDYVNGSENYVRHHNMDYECRYATRISHLQELARKTDDVISEIGVTGQYERI</sequence>
<dbReference type="Proteomes" id="UP000011687">
    <property type="component" value="Unassembled WGS sequence"/>
</dbReference>
<accession>M0KZ25</accession>
<comment type="caution">
    <text evidence="2">The sequence shown here is derived from an EMBL/GenBank/DDBJ whole genome shotgun (WGS) entry which is preliminary data.</text>
</comment>
<proteinExistence type="predicted"/>
<gene>
    <name evidence="2" type="ORF">C435_03089</name>
</gene>
<dbReference type="EMBL" id="AOLS01000015">
    <property type="protein sequence ID" value="EMA25025.1"/>
    <property type="molecule type" value="Genomic_DNA"/>
</dbReference>
<feature type="region of interest" description="Disordered" evidence="1">
    <location>
        <begin position="29"/>
        <end position="64"/>
    </location>
</feature>
<organism evidence="2 3">
    <name type="scientific">Haloarcula marismortui ATCC 33799</name>
    <dbReference type="NCBI Taxonomy" id="662475"/>
    <lineage>
        <taxon>Archaea</taxon>
        <taxon>Methanobacteriati</taxon>
        <taxon>Methanobacteriota</taxon>
        <taxon>Stenosarchaea group</taxon>
        <taxon>Halobacteria</taxon>
        <taxon>Halobacteriales</taxon>
        <taxon>Haloarculaceae</taxon>
        <taxon>Haloarcula</taxon>
    </lineage>
</organism>
<reference evidence="2 3" key="1">
    <citation type="journal article" date="2014" name="PLoS Genet.">
        <title>Phylogenetically driven sequencing of extremely halophilic archaea reveals strategies for static and dynamic osmo-response.</title>
        <authorList>
            <person name="Becker E.A."/>
            <person name="Seitzer P.M."/>
            <person name="Tritt A."/>
            <person name="Larsen D."/>
            <person name="Krusor M."/>
            <person name="Yao A.I."/>
            <person name="Wu D."/>
            <person name="Madern D."/>
            <person name="Eisen J.A."/>
            <person name="Darling A.E."/>
            <person name="Facciotti M.T."/>
        </authorList>
    </citation>
    <scope>NUCLEOTIDE SEQUENCE [LARGE SCALE GENOMIC DNA]</scope>
    <source>
        <strain evidence="2 3">ATCC 33799</strain>
    </source>
</reference>
<dbReference type="PATRIC" id="fig|662475.6.peg.608"/>
<dbReference type="InterPro" id="IPR006311">
    <property type="entry name" value="TAT_signal"/>
</dbReference>
<dbReference type="RefSeq" id="WP_007188037.1">
    <property type="nucleotide sequence ID" value="NZ_AOLS01000015.1"/>
</dbReference>
<dbReference type="AlphaFoldDB" id="M0KZ25"/>
<dbReference type="PROSITE" id="PS51318">
    <property type="entry name" value="TAT"/>
    <property type="match status" value="1"/>
</dbReference>
<evidence type="ECO:0000313" key="3">
    <source>
        <dbReference type="Proteomes" id="UP000011687"/>
    </source>
</evidence>
<keyword evidence="3" id="KW-1185">Reference proteome</keyword>
<evidence type="ECO:0000256" key="1">
    <source>
        <dbReference type="SAM" id="MobiDB-lite"/>
    </source>
</evidence>
<protein>
    <submittedName>
        <fullName evidence="2">Uncharacterized protein</fullName>
    </submittedName>
</protein>
<evidence type="ECO:0000313" key="2">
    <source>
        <dbReference type="EMBL" id="EMA25025.1"/>
    </source>
</evidence>
<name>M0KZ25_9EURY</name>
<feature type="compositionally biased region" description="Polar residues" evidence="1">
    <location>
        <begin position="36"/>
        <end position="49"/>
    </location>
</feature>